<dbReference type="EMBL" id="JAVDYD010000001">
    <property type="protein sequence ID" value="MDR7339440.1"/>
    <property type="molecule type" value="Genomic_DNA"/>
</dbReference>
<dbReference type="RefSeq" id="WP_270120556.1">
    <property type="nucleotide sequence ID" value="NZ_BAAAOM010000004.1"/>
</dbReference>
<feature type="region of interest" description="Disordered" evidence="1">
    <location>
        <begin position="66"/>
        <end position="97"/>
    </location>
</feature>
<evidence type="ECO:0000313" key="3">
    <source>
        <dbReference type="EMBL" id="MDA1384131.1"/>
    </source>
</evidence>
<name>A0A9X3PI36_9ACTN</name>
<evidence type="ECO:0000313" key="4">
    <source>
        <dbReference type="EMBL" id="MDR7339440.1"/>
    </source>
</evidence>
<feature type="compositionally biased region" description="Low complexity" evidence="1">
    <location>
        <begin position="29"/>
        <end position="40"/>
    </location>
</feature>
<accession>A0A9X3PI36</accession>
<dbReference type="AlphaFoldDB" id="A0A9X3PI36"/>
<evidence type="ECO:0000256" key="2">
    <source>
        <dbReference type="SAM" id="SignalP"/>
    </source>
</evidence>
<dbReference type="PROSITE" id="PS51257">
    <property type="entry name" value="PROKAR_LIPOPROTEIN"/>
    <property type="match status" value="1"/>
</dbReference>
<sequence>MRRYTIALLLGLLALSAAACSDDKDDDGGVASVDGTATESAADDGGGGEELDGFEEALAYSECMRDNGITDFPDPERNGEGGIGLSLPEGTDPEDEDFKAAEDACKDLMPGPEEGATIDPDMYDALLEYSECMRENGITAFPDPEPNGGIIMNGDMGFDPQSEEFQAADEACADLRPERGGEPGTDSEDE</sequence>
<keyword evidence="6" id="KW-1185">Reference proteome</keyword>
<protein>
    <submittedName>
        <fullName evidence="3">Uncharacterized protein</fullName>
    </submittedName>
</protein>
<gene>
    <name evidence="4" type="ORF">J2S69_003159</name>
    <name evidence="3" type="ORF">O2L01_03950</name>
</gene>
<reference evidence="3" key="1">
    <citation type="submission" date="2022-12" db="EMBL/GenBank/DDBJ databases">
        <title>Gycomyces niveus sp.nov., a novel actinomycete isolated from soil in Shouguang.</title>
        <authorList>
            <person name="Yang X."/>
        </authorList>
    </citation>
    <scope>NUCLEOTIDE SEQUENCE</scope>
    <source>
        <strain evidence="3">DSM 44724</strain>
    </source>
</reference>
<feature type="region of interest" description="Disordered" evidence="1">
    <location>
        <begin position="21"/>
        <end position="51"/>
    </location>
</feature>
<comment type="caution">
    <text evidence="3">The sequence shown here is derived from an EMBL/GenBank/DDBJ whole genome shotgun (WGS) entry which is preliminary data.</text>
</comment>
<reference evidence="4 6" key="2">
    <citation type="submission" date="2023-07" db="EMBL/GenBank/DDBJ databases">
        <title>Sequencing the genomes of 1000 actinobacteria strains.</title>
        <authorList>
            <person name="Klenk H.-P."/>
        </authorList>
    </citation>
    <scope>NUCLEOTIDE SEQUENCE [LARGE SCALE GENOMIC DNA]</scope>
    <source>
        <strain evidence="4 6">DSM 44724</strain>
    </source>
</reference>
<feature type="signal peptide" evidence="2">
    <location>
        <begin position="1"/>
        <end position="19"/>
    </location>
</feature>
<dbReference type="Proteomes" id="UP001183604">
    <property type="component" value="Unassembled WGS sequence"/>
</dbReference>
<proteinExistence type="predicted"/>
<keyword evidence="2" id="KW-0732">Signal</keyword>
<evidence type="ECO:0000313" key="5">
    <source>
        <dbReference type="Proteomes" id="UP001145799"/>
    </source>
</evidence>
<evidence type="ECO:0000313" key="6">
    <source>
        <dbReference type="Proteomes" id="UP001183604"/>
    </source>
</evidence>
<evidence type="ECO:0000256" key="1">
    <source>
        <dbReference type="SAM" id="MobiDB-lite"/>
    </source>
</evidence>
<organism evidence="3 5">
    <name type="scientific">Glycomyces lechevalierae</name>
    <dbReference type="NCBI Taxonomy" id="256034"/>
    <lineage>
        <taxon>Bacteria</taxon>
        <taxon>Bacillati</taxon>
        <taxon>Actinomycetota</taxon>
        <taxon>Actinomycetes</taxon>
        <taxon>Glycomycetales</taxon>
        <taxon>Glycomycetaceae</taxon>
        <taxon>Glycomyces</taxon>
    </lineage>
</organism>
<feature type="region of interest" description="Disordered" evidence="1">
    <location>
        <begin position="141"/>
        <end position="190"/>
    </location>
</feature>
<dbReference type="EMBL" id="JAPZVQ010000002">
    <property type="protein sequence ID" value="MDA1384131.1"/>
    <property type="molecule type" value="Genomic_DNA"/>
</dbReference>
<dbReference type="Proteomes" id="UP001145799">
    <property type="component" value="Unassembled WGS sequence"/>
</dbReference>
<feature type="chain" id="PRO_5040786052" evidence="2">
    <location>
        <begin position="20"/>
        <end position="190"/>
    </location>
</feature>